<evidence type="ECO:0008006" key="3">
    <source>
        <dbReference type="Google" id="ProtNLM"/>
    </source>
</evidence>
<comment type="caution">
    <text evidence="1">The sequence shown here is derived from an EMBL/GenBank/DDBJ whole genome shotgun (WGS) entry which is preliminary data.</text>
</comment>
<sequence length="97" mass="10676">MSSDPLDTLAPSGETVFDYDRRHLLTYAELLDAEKDGIPWQDGALEILGIDPVTDASRAQACWDSHLARARWITGAGLRIAIAAFGEQARAASHRRR</sequence>
<keyword evidence="2" id="KW-1185">Reference proteome</keyword>
<organism evidence="1 2">
    <name type="scientific">Sphingomonas kyeonggiensis</name>
    <dbReference type="NCBI Taxonomy" id="1268553"/>
    <lineage>
        <taxon>Bacteria</taxon>
        <taxon>Pseudomonadati</taxon>
        <taxon>Pseudomonadota</taxon>
        <taxon>Alphaproteobacteria</taxon>
        <taxon>Sphingomonadales</taxon>
        <taxon>Sphingomonadaceae</taxon>
        <taxon>Sphingomonas</taxon>
    </lineage>
</organism>
<dbReference type="AlphaFoldDB" id="A0A7W7NQX9"/>
<protein>
    <recommendedName>
        <fullName evidence="3">DUF2285 domain-containing protein</fullName>
    </recommendedName>
</protein>
<proteinExistence type="predicted"/>
<name>A0A7W7NQX9_9SPHN</name>
<evidence type="ECO:0000313" key="1">
    <source>
        <dbReference type="EMBL" id="MBB4837034.1"/>
    </source>
</evidence>
<accession>A0A7W7NQX9</accession>
<reference evidence="1 2" key="1">
    <citation type="submission" date="2020-08" db="EMBL/GenBank/DDBJ databases">
        <title>Functional genomics of gut bacteria from endangered species of beetles.</title>
        <authorList>
            <person name="Carlos-Shanley C."/>
        </authorList>
    </citation>
    <scope>NUCLEOTIDE SEQUENCE [LARGE SCALE GENOMIC DNA]</scope>
    <source>
        <strain evidence="1 2">S00224</strain>
    </source>
</reference>
<dbReference type="EMBL" id="JACHLN010000001">
    <property type="protein sequence ID" value="MBB4837034.1"/>
    <property type="molecule type" value="Genomic_DNA"/>
</dbReference>
<evidence type="ECO:0000313" key="2">
    <source>
        <dbReference type="Proteomes" id="UP000575241"/>
    </source>
</evidence>
<dbReference type="RefSeq" id="WP_184160924.1">
    <property type="nucleotide sequence ID" value="NZ_JACHLN010000001.1"/>
</dbReference>
<dbReference type="Proteomes" id="UP000575241">
    <property type="component" value="Unassembled WGS sequence"/>
</dbReference>
<gene>
    <name evidence="1" type="ORF">HNP52_000085</name>
</gene>